<reference evidence="9" key="1">
    <citation type="journal article" date="2019" name="Int. J. Syst. Evol. Microbiol.">
        <title>The Global Catalogue of Microorganisms (GCM) 10K type strain sequencing project: providing services to taxonomists for standard genome sequencing and annotation.</title>
        <authorList>
            <consortium name="The Broad Institute Genomics Platform"/>
            <consortium name="The Broad Institute Genome Sequencing Center for Infectious Disease"/>
            <person name="Wu L."/>
            <person name="Ma J."/>
        </authorList>
    </citation>
    <scope>NUCLEOTIDE SEQUENCE [LARGE SCALE GENOMIC DNA]</scope>
    <source>
        <strain evidence="9">CCUG 49571</strain>
    </source>
</reference>
<dbReference type="InterPro" id="IPR010970">
    <property type="entry name" value="Cys_dSase_SufS"/>
</dbReference>
<dbReference type="InterPro" id="IPR000192">
    <property type="entry name" value="Aminotrans_V_dom"/>
</dbReference>
<feature type="domain" description="Aminotransferase class V" evidence="7">
    <location>
        <begin position="8"/>
        <end position="374"/>
    </location>
</feature>
<keyword evidence="4" id="KW-0808">Transferase</keyword>
<dbReference type="InterPro" id="IPR015421">
    <property type="entry name" value="PyrdxlP-dep_Trfase_major"/>
</dbReference>
<accession>A0ABV9FJA1</accession>
<dbReference type="InterPro" id="IPR015424">
    <property type="entry name" value="PyrdxlP-dep_Trfase"/>
</dbReference>
<dbReference type="EC" id="2.8.1.7" evidence="3"/>
<dbReference type="InterPro" id="IPR010969">
    <property type="entry name" value="Cys_dSase-rel_unknwn_funct"/>
</dbReference>
<dbReference type="EMBL" id="JBHSEP010000025">
    <property type="protein sequence ID" value="MFC4601333.1"/>
    <property type="molecule type" value="Genomic_DNA"/>
</dbReference>
<comment type="similarity">
    <text evidence="2">Belongs to the class-V pyridoxal-phosphate-dependent aminotransferase family. Csd subfamily.</text>
</comment>
<organism evidence="8 9">
    <name type="scientific">Cohnella hongkongensis</name>
    <dbReference type="NCBI Taxonomy" id="178337"/>
    <lineage>
        <taxon>Bacteria</taxon>
        <taxon>Bacillati</taxon>
        <taxon>Bacillota</taxon>
        <taxon>Bacilli</taxon>
        <taxon>Bacillales</taxon>
        <taxon>Paenibacillaceae</taxon>
        <taxon>Cohnella</taxon>
    </lineage>
</organism>
<gene>
    <name evidence="8" type="ORF">ACFO3S_24025</name>
</gene>
<keyword evidence="9" id="KW-1185">Reference proteome</keyword>
<evidence type="ECO:0000256" key="1">
    <source>
        <dbReference type="ARBA" id="ARBA00001933"/>
    </source>
</evidence>
<comment type="catalytic activity">
    <reaction evidence="6">
        <text>(sulfur carrier)-H + L-cysteine = (sulfur carrier)-SH + L-alanine</text>
        <dbReference type="Rhea" id="RHEA:43892"/>
        <dbReference type="Rhea" id="RHEA-COMP:14737"/>
        <dbReference type="Rhea" id="RHEA-COMP:14739"/>
        <dbReference type="ChEBI" id="CHEBI:29917"/>
        <dbReference type="ChEBI" id="CHEBI:35235"/>
        <dbReference type="ChEBI" id="CHEBI:57972"/>
        <dbReference type="ChEBI" id="CHEBI:64428"/>
        <dbReference type="EC" id="2.8.1.7"/>
    </reaction>
</comment>
<evidence type="ECO:0000313" key="8">
    <source>
        <dbReference type="EMBL" id="MFC4601333.1"/>
    </source>
</evidence>
<dbReference type="Gene3D" id="3.90.1150.10">
    <property type="entry name" value="Aspartate Aminotransferase, domain 1"/>
    <property type="match status" value="1"/>
</dbReference>
<sequence length="393" mass="42285">MDDRKPIIYLDNAATSWPKPPGVIEAMERNVREHAANPGRGSHEMAVKASRILFDARKRLARLFGIGNPNDIAFALNTTHALNLAVQGMLKPGDHVIATSLEHNSVRRPIEAMRRRFGIEATFIAADEQGRLNVKDVEQAITPKTRLIAASHSSNLLGSIAPIAELGELARRKGVRLLVDAAQSAGVLPIDVEKMGIDMLAFPGHKGLLGPQGTGGLYIHPELELEPLMHGGTGSKSEAPEQPAVRPDRYEAGTQNTPGIAGLSEGVQFVLRETTKAIHARELELTYELMEGLLSIQGVRLLGPDAGIERTAIVSFVAEGVDPSEMAFLLDRQFGIAVRAGFHCTPLGHETAGTYETGAVRASPGYFTEKSEIVSLIDAVREIVGAMGRRNGV</sequence>
<keyword evidence="5" id="KW-0663">Pyridoxal phosphate</keyword>
<keyword evidence="8" id="KW-0032">Aminotransferase</keyword>
<evidence type="ECO:0000256" key="5">
    <source>
        <dbReference type="ARBA" id="ARBA00022898"/>
    </source>
</evidence>
<dbReference type="RefSeq" id="WP_378101240.1">
    <property type="nucleotide sequence ID" value="NZ_JBHSEP010000025.1"/>
</dbReference>
<evidence type="ECO:0000256" key="4">
    <source>
        <dbReference type="ARBA" id="ARBA00022679"/>
    </source>
</evidence>
<dbReference type="Proteomes" id="UP001596028">
    <property type="component" value="Unassembled WGS sequence"/>
</dbReference>
<evidence type="ECO:0000313" key="9">
    <source>
        <dbReference type="Proteomes" id="UP001596028"/>
    </source>
</evidence>
<comment type="cofactor">
    <cofactor evidence="1">
        <name>pyridoxal 5'-phosphate</name>
        <dbReference type="ChEBI" id="CHEBI:597326"/>
    </cofactor>
</comment>
<comment type="caution">
    <text evidence="8">The sequence shown here is derived from an EMBL/GenBank/DDBJ whole genome shotgun (WGS) entry which is preliminary data.</text>
</comment>
<dbReference type="PANTHER" id="PTHR43586">
    <property type="entry name" value="CYSTEINE DESULFURASE"/>
    <property type="match status" value="1"/>
</dbReference>
<dbReference type="SUPFAM" id="SSF53383">
    <property type="entry name" value="PLP-dependent transferases"/>
    <property type="match status" value="1"/>
</dbReference>
<evidence type="ECO:0000259" key="7">
    <source>
        <dbReference type="Pfam" id="PF00266"/>
    </source>
</evidence>
<dbReference type="Pfam" id="PF00266">
    <property type="entry name" value="Aminotran_5"/>
    <property type="match status" value="1"/>
</dbReference>
<dbReference type="PANTHER" id="PTHR43586:SF4">
    <property type="entry name" value="ISOPENICILLIN N EPIMERASE"/>
    <property type="match status" value="1"/>
</dbReference>
<evidence type="ECO:0000256" key="2">
    <source>
        <dbReference type="ARBA" id="ARBA00010447"/>
    </source>
</evidence>
<dbReference type="NCBIfam" id="TIGR01977">
    <property type="entry name" value="am_tr_V_EF2568"/>
    <property type="match status" value="1"/>
</dbReference>
<dbReference type="GO" id="GO:0008483">
    <property type="term" value="F:transaminase activity"/>
    <property type="evidence" value="ECO:0007669"/>
    <property type="project" value="UniProtKB-KW"/>
</dbReference>
<evidence type="ECO:0000256" key="6">
    <source>
        <dbReference type="ARBA" id="ARBA00050776"/>
    </source>
</evidence>
<protein>
    <recommendedName>
        <fullName evidence="3">cysteine desulfurase</fullName>
        <ecNumber evidence="3">2.8.1.7</ecNumber>
    </recommendedName>
</protein>
<dbReference type="InterPro" id="IPR015422">
    <property type="entry name" value="PyrdxlP-dep_Trfase_small"/>
</dbReference>
<evidence type="ECO:0000256" key="3">
    <source>
        <dbReference type="ARBA" id="ARBA00012239"/>
    </source>
</evidence>
<dbReference type="CDD" id="cd06453">
    <property type="entry name" value="SufS_like"/>
    <property type="match status" value="1"/>
</dbReference>
<dbReference type="InterPro" id="IPR016454">
    <property type="entry name" value="Cysteine_dSase"/>
</dbReference>
<name>A0ABV9FJA1_9BACL</name>
<dbReference type="PIRSF" id="PIRSF005572">
    <property type="entry name" value="NifS"/>
    <property type="match status" value="1"/>
</dbReference>
<proteinExistence type="inferred from homology"/>
<dbReference type="Gene3D" id="3.40.640.10">
    <property type="entry name" value="Type I PLP-dependent aspartate aminotransferase-like (Major domain)"/>
    <property type="match status" value="1"/>
</dbReference>